<dbReference type="EMBL" id="CM034388">
    <property type="protein sequence ID" value="KAJ0183139.1"/>
    <property type="molecule type" value="Genomic_DNA"/>
</dbReference>
<evidence type="ECO:0000313" key="2">
    <source>
        <dbReference type="Proteomes" id="UP000824533"/>
    </source>
</evidence>
<accession>A0ACC1DGM7</accession>
<evidence type="ECO:0000313" key="1">
    <source>
        <dbReference type="EMBL" id="KAJ0183139.1"/>
    </source>
</evidence>
<sequence length="229" mass="24861">MANRTIKYFFGQASTVSIKLSTVKQIKAVNSSDSVKPTTYITINNTRTMALFCCGRLGSKSVLATLSRFPTTLSNAQFAQAAAGAPKITFKKFEPPVQEHHDVRNEKLNRPLSPHLTIYRFQLTAMLSITHRASGMILSAYASALGIGALVLPNDISHYIAIIESLNLSPASLFLLKALIASPLGYHFANGIRHLYWDTAKGLSIKEVYTTGYAMLGASALITLILAAL</sequence>
<organism evidence="1 2">
    <name type="scientific">Dendrolimus kikuchii</name>
    <dbReference type="NCBI Taxonomy" id="765133"/>
    <lineage>
        <taxon>Eukaryota</taxon>
        <taxon>Metazoa</taxon>
        <taxon>Ecdysozoa</taxon>
        <taxon>Arthropoda</taxon>
        <taxon>Hexapoda</taxon>
        <taxon>Insecta</taxon>
        <taxon>Pterygota</taxon>
        <taxon>Neoptera</taxon>
        <taxon>Endopterygota</taxon>
        <taxon>Lepidoptera</taxon>
        <taxon>Glossata</taxon>
        <taxon>Ditrysia</taxon>
        <taxon>Bombycoidea</taxon>
        <taxon>Lasiocampidae</taxon>
        <taxon>Dendrolimus</taxon>
    </lineage>
</organism>
<keyword evidence="2" id="KW-1185">Reference proteome</keyword>
<dbReference type="Proteomes" id="UP000824533">
    <property type="component" value="Linkage Group LG02"/>
</dbReference>
<protein>
    <submittedName>
        <fullName evidence="1">Uncharacterized protein</fullName>
    </submittedName>
</protein>
<proteinExistence type="predicted"/>
<name>A0ACC1DGM7_9NEOP</name>
<gene>
    <name evidence="1" type="ORF">K1T71_001115</name>
</gene>
<reference evidence="1 2" key="1">
    <citation type="journal article" date="2021" name="Front. Genet.">
        <title>Chromosome-Level Genome Assembly Reveals Significant Gene Expansion in the Toll and IMD Signaling Pathways of Dendrolimus kikuchii.</title>
        <authorList>
            <person name="Zhou J."/>
            <person name="Wu P."/>
            <person name="Xiong Z."/>
            <person name="Liu N."/>
            <person name="Zhao N."/>
            <person name="Ji M."/>
            <person name="Qiu Y."/>
            <person name="Yang B."/>
        </authorList>
    </citation>
    <scope>NUCLEOTIDE SEQUENCE [LARGE SCALE GENOMIC DNA]</scope>
    <source>
        <strain evidence="1">Ann1</strain>
    </source>
</reference>
<comment type="caution">
    <text evidence="1">The sequence shown here is derived from an EMBL/GenBank/DDBJ whole genome shotgun (WGS) entry which is preliminary data.</text>
</comment>